<feature type="transmembrane region" description="Helical" evidence="1">
    <location>
        <begin position="197"/>
        <end position="217"/>
    </location>
</feature>
<keyword evidence="1" id="KW-0472">Membrane</keyword>
<comment type="caution">
    <text evidence="2">The sequence shown here is derived from an EMBL/GenBank/DDBJ whole genome shotgun (WGS) entry which is preliminary data.</text>
</comment>
<organism evidence="2 3">
    <name type="scientific">Paenibacillus nanensis</name>
    <dbReference type="NCBI Taxonomy" id="393251"/>
    <lineage>
        <taxon>Bacteria</taxon>
        <taxon>Bacillati</taxon>
        <taxon>Bacillota</taxon>
        <taxon>Bacilli</taxon>
        <taxon>Bacillales</taxon>
        <taxon>Paenibacillaceae</taxon>
        <taxon>Paenibacillus</taxon>
    </lineage>
</organism>
<dbReference type="Proteomes" id="UP000266482">
    <property type="component" value="Unassembled WGS sequence"/>
</dbReference>
<dbReference type="InterPro" id="IPR025238">
    <property type="entry name" value="DUF4184"/>
</dbReference>
<dbReference type="AlphaFoldDB" id="A0A3A1VHZ5"/>
<dbReference type="RefSeq" id="WP_119597934.1">
    <property type="nucleotide sequence ID" value="NZ_QXQA01000001.1"/>
</dbReference>
<reference evidence="2 3" key="1">
    <citation type="submission" date="2018-09" db="EMBL/GenBank/DDBJ databases">
        <title>Paenibacillus aracenensis nov. sp. isolated from a cave in southern Spain.</title>
        <authorList>
            <person name="Jurado V."/>
            <person name="Gutierrez-Patricio S."/>
            <person name="Gonzalez-Pimentel J.L."/>
            <person name="Miller A.Z."/>
            <person name="Laiz L."/>
            <person name="Saiz-Jimenez C."/>
        </authorList>
    </citation>
    <scope>NUCLEOTIDE SEQUENCE [LARGE SCALE GENOMIC DNA]</scope>
    <source>
        <strain evidence="2 3">DSM 22867</strain>
    </source>
</reference>
<dbReference type="EMBL" id="QXQA01000001">
    <property type="protein sequence ID" value="RIX60558.1"/>
    <property type="molecule type" value="Genomic_DNA"/>
</dbReference>
<keyword evidence="3" id="KW-1185">Reference proteome</keyword>
<feature type="transmembrane region" description="Helical" evidence="1">
    <location>
        <begin position="223"/>
        <end position="245"/>
    </location>
</feature>
<keyword evidence="1" id="KW-0812">Transmembrane</keyword>
<evidence type="ECO:0000313" key="2">
    <source>
        <dbReference type="EMBL" id="RIX60558.1"/>
    </source>
</evidence>
<feature type="transmembrane region" description="Helical" evidence="1">
    <location>
        <begin position="109"/>
        <end position="126"/>
    </location>
</feature>
<protein>
    <submittedName>
        <fullName evidence="2">DUF4184 family protein</fullName>
    </submittedName>
</protein>
<proteinExistence type="predicted"/>
<keyword evidence="1" id="KW-1133">Transmembrane helix</keyword>
<name>A0A3A1VHZ5_9BACL</name>
<evidence type="ECO:0000313" key="3">
    <source>
        <dbReference type="Proteomes" id="UP000266482"/>
    </source>
</evidence>
<gene>
    <name evidence="2" type="ORF">D3P08_03095</name>
</gene>
<dbReference type="Pfam" id="PF13803">
    <property type="entry name" value="DUF4184"/>
    <property type="match status" value="1"/>
</dbReference>
<sequence length="250" mass="27019">MPFTFAHPLYAAPLKLAKPGLFSLTGLTLGSMSPDFEYFIALEPYQTIGHSLTGLLFQALPLCILFALLFHHVVKRPLAEHLPSVLGLDERARRLVRLYPWEMSGGTRWFLFLLSVVIGFFSHLFVDAFTHEHGIVVTRWSLLREEVLGMPVYKLLQHGLSLLGLLGIAVFVFAALRGAGAGEPAGYAGGAGYGSKIRYWGVTAAVIVITVCVKLIFSPGGNLIGILVVSPITGFLLGLLVASAISKLSS</sequence>
<feature type="transmembrane region" description="Helical" evidence="1">
    <location>
        <begin position="155"/>
        <end position="176"/>
    </location>
</feature>
<evidence type="ECO:0000256" key="1">
    <source>
        <dbReference type="SAM" id="Phobius"/>
    </source>
</evidence>
<accession>A0A3A1VHZ5</accession>
<feature type="transmembrane region" description="Helical" evidence="1">
    <location>
        <begin position="55"/>
        <end position="74"/>
    </location>
</feature>
<dbReference type="OrthoDB" id="8481923at2"/>